<dbReference type="Proteomes" id="UP001418222">
    <property type="component" value="Unassembled WGS sequence"/>
</dbReference>
<evidence type="ECO:0000313" key="1">
    <source>
        <dbReference type="EMBL" id="KAK8940704.1"/>
    </source>
</evidence>
<comment type="caution">
    <text evidence="1">The sequence shown here is derived from an EMBL/GenBank/DDBJ whole genome shotgun (WGS) entry which is preliminary data.</text>
</comment>
<proteinExistence type="predicted"/>
<dbReference type="AlphaFoldDB" id="A0AAP0BKQ8"/>
<reference evidence="1 2" key="1">
    <citation type="journal article" date="2022" name="Nat. Plants">
        <title>Genomes of leafy and leafless Platanthera orchids illuminate the evolution of mycoheterotrophy.</title>
        <authorList>
            <person name="Li M.H."/>
            <person name="Liu K.W."/>
            <person name="Li Z."/>
            <person name="Lu H.C."/>
            <person name="Ye Q.L."/>
            <person name="Zhang D."/>
            <person name="Wang J.Y."/>
            <person name="Li Y.F."/>
            <person name="Zhong Z.M."/>
            <person name="Liu X."/>
            <person name="Yu X."/>
            <person name="Liu D.K."/>
            <person name="Tu X.D."/>
            <person name="Liu B."/>
            <person name="Hao Y."/>
            <person name="Liao X.Y."/>
            <person name="Jiang Y.T."/>
            <person name="Sun W.H."/>
            <person name="Chen J."/>
            <person name="Chen Y.Q."/>
            <person name="Ai Y."/>
            <person name="Zhai J.W."/>
            <person name="Wu S.S."/>
            <person name="Zhou Z."/>
            <person name="Hsiao Y.Y."/>
            <person name="Wu W.L."/>
            <person name="Chen Y.Y."/>
            <person name="Lin Y.F."/>
            <person name="Hsu J.L."/>
            <person name="Li C.Y."/>
            <person name="Wang Z.W."/>
            <person name="Zhao X."/>
            <person name="Zhong W.Y."/>
            <person name="Ma X.K."/>
            <person name="Ma L."/>
            <person name="Huang J."/>
            <person name="Chen G.Z."/>
            <person name="Huang M.Z."/>
            <person name="Huang L."/>
            <person name="Peng D.H."/>
            <person name="Luo Y.B."/>
            <person name="Zou S.Q."/>
            <person name="Chen S.P."/>
            <person name="Lan S."/>
            <person name="Tsai W.C."/>
            <person name="Van de Peer Y."/>
            <person name="Liu Z.J."/>
        </authorList>
    </citation>
    <scope>NUCLEOTIDE SEQUENCE [LARGE SCALE GENOMIC DNA]</scope>
    <source>
        <strain evidence="1">Lor287</strain>
    </source>
</reference>
<gene>
    <name evidence="1" type="ORF">KSP39_PZI010643</name>
</gene>
<accession>A0AAP0BKQ8</accession>
<name>A0AAP0BKQ8_9ASPA</name>
<organism evidence="1 2">
    <name type="scientific">Platanthera zijinensis</name>
    <dbReference type="NCBI Taxonomy" id="2320716"/>
    <lineage>
        <taxon>Eukaryota</taxon>
        <taxon>Viridiplantae</taxon>
        <taxon>Streptophyta</taxon>
        <taxon>Embryophyta</taxon>
        <taxon>Tracheophyta</taxon>
        <taxon>Spermatophyta</taxon>
        <taxon>Magnoliopsida</taxon>
        <taxon>Liliopsida</taxon>
        <taxon>Asparagales</taxon>
        <taxon>Orchidaceae</taxon>
        <taxon>Orchidoideae</taxon>
        <taxon>Orchideae</taxon>
        <taxon>Orchidinae</taxon>
        <taxon>Platanthera</taxon>
    </lineage>
</organism>
<keyword evidence="2" id="KW-1185">Reference proteome</keyword>
<protein>
    <submittedName>
        <fullName evidence="1">Uncharacterized protein</fullName>
    </submittedName>
</protein>
<sequence>MPLYSHRSFSKIPYFFHHRISHRCSLRFSPTTPSSLLAQLGFLLFSSGSRPGFDDANRSSFPGFPCEFVSSRRSSRSRVLCFLPIQFASLIRTGNQSPPTTPDPDLFSSLSCSRFLSSPDRLQIRRAYELRVTRNRRATNANPNIDPVTIEGSGANEMSALRDFIADQLQHDHSAEASGSNEATTKYAEVCFYDA</sequence>
<dbReference type="EMBL" id="JBBWWQ010000008">
    <property type="protein sequence ID" value="KAK8940704.1"/>
    <property type="molecule type" value="Genomic_DNA"/>
</dbReference>
<evidence type="ECO:0000313" key="2">
    <source>
        <dbReference type="Proteomes" id="UP001418222"/>
    </source>
</evidence>